<dbReference type="GO" id="GO:0015385">
    <property type="term" value="F:sodium:proton antiporter activity"/>
    <property type="evidence" value="ECO:0007669"/>
    <property type="project" value="TreeGrafter"/>
</dbReference>
<feature type="transmembrane region" description="Helical" evidence="5">
    <location>
        <begin position="220"/>
        <end position="237"/>
    </location>
</feature>
<feature type="transmembrane region" description="Helical" evidence="5">
    <location>
        <begin position="7"/>
        <end position="25"/>
    </location>
</feature>
<evidence type="ECO:0000313" key="8">
    <source>
        <dbReference type="Proteomes" id="UP001151234"/>
    </source>
</evidence>
<feature type="transmembrane region" description="Helical" evidence="5">
    <location>
        <begin position="319"/>
        <end position="340"/>
    </location>
</feature>
<feature type="transmembrane region" description="Helical" evidence="5">
    <location>
        <begin position="347"/>
        <end position="365"/>
    </location>
</feature>
<dbReference type="Gene3D" id="1.20.1420.30">
    <property type="entry name" value="NCX, central ion-binding region"/>
    <property type="match status" value="1"/>
</dbReference>
<feature type="transmembrane region" description="Helical" evidence="5">
    <location>
        <begin position="249"/>
        <end position="269"/>
    </location>
</feature>
<keyword evidence="4 5" id="KW-0472">Membrane</keyword>
<dbReference type="InterPro" id="IPR044880">
    <property type="entry name" value="NCX_ion-bd_dom_sf"/>
</dbReference>
<gene>
    <name evidence="7" type="ORF">OQ273_01725</name>
</gene>
<dbReference type="Pfam" id="PF01699">
    <property type="entry name" value="Na_Ca_ex"/>
    <property type="match status" value="2"/>
</dbReference>
<evidence type="ECO:0000256" key="3">
    <source>
        <dbReference type="ARBA" id="ARBA00022989"/>
    </source>
</evidence>
<feature type="transmembrane region" description="Helical" evidence="5">
    <location>
        <begin position="139"/>
        <end position="159"/>
    </location>
</feature>
<accession>A0A9X3UEN6</accession>
<feature type="transmembrane region" description="Helical" evidence="5">
    <location>
        <begin position="171"/>
        <end position="190"/>
    </location>
</feature>
<dbReference type="AlphaFoldDB" id="A0A9X3UEN6"/>
<dbReference type="EMBL" id="JAPJZI010000001">
    <property type="protein sequence ID" value="MDA5397278.1"/>
    <property type="molecule type" value="Genomic_DNA"/>
</dbReference>
<evidence type="ECO:0000259" key="6">
    <source>
        <dbReference type="Pfam" id="PF01699"/>
    </source>
</evidence>
<name>A0A9X3UEN6_9HYPH</name>
<dbReference type="GO" id="GO:0005886">
    <property type="term" value="C:plasma membrane"/>
    <property type="evidence" value="ECO:0007669"/>
    <property type="project" value="TreeGrafter"/>
</dbReference>
<organism evidence="7 8">
    <name type="scientific">Hoeflea prorocentri</name>
    <dbReference type="NCBI Taxonomy" id="1922333"/>
    <lineage>
        <taxon>Bacteria</taxon>
        <taxon>Pseudomonadati</taxon>
        <taxon>Pseudomonadota</taxon>
        <taxon>Alphaproteobacteria</taxon>
        <taxon>Hyphomicrobiales</taxon>
        <taxon>Rhizobiaceae</taxon>
        <taxon>Hoeflea</taxon>
    </lineage>
</organism>
<feature type="domain" description="Sodium/calcium exchanger membrane region" evidence="6">
    <location>
        <begin position="38"/>
        <end position="192"/>
    </location>
</feature>
<dbReference type="InterPro" id="IPR052946">
    <property type="entry name" value="Alkaline_pH_Ca-Antiporter"/>
</dbReference>
<reference evidence="7" key="1">
    <citation type="submission" date="2022-11" db="EMBL/GenBank/DDBJ databases">
        <title>Draft genome sequence of Hoeflea poritis E7-10 and Hoeflea prorocentri PM5-8, separated from scleractinian coral Porites lutea and marine dinoflagellate.</title>
        <authorList>
            <person name="Zhang G."/>
            <person name="Wei Q."/>
            <person name="Cai L."/>
        </authorList>
    </citation>
    <scope>NUCLEOTIDE SEQUENCE</scope>
    <source>
        <strain evidence="7">PM5-8</strain>
    </source>
</reference>
<dbReference type="Proteomes" id="UP001151234">
    <property type="component" value="Unassembled WGS sequence"/>
</dbReference>
<feature type="transmembrane region" description="Helical" evidence="5">
    <location>
        <begin position="290"/>
        <end position="313"/>
    </location>
</feature>
<keyword evidence="8" id="KW-1185">Reference proteome</keyword>
<feature type="domain" description="Sodium/calcium exchanger membrane region" evidence="6">
    <location>
        <begin position="252"/>
        <end position="365"/>
    </location>
</feature>
<comment type="subcellular location">
    <subcellularLocation>
        <location evidence="1">Membrane</location>
        <topology evidence="1">Multi-pass membrane protein</topology>
    </subcellularLocation>
</comment>
<dbReference type="RefSeq" id="WP_267988744.1">
    <property type="nucleotide sequence ID" value="NZ_JAPJZI010000001.1"/>
</dbReference>
<sequence length="367" mass="39211">MLRFLRSEYALIVGFIITGLAYGPFSGLFGETFTGPVYTVLFVVLFTSMLLLSFSAVRHADHLAELLGEPYGTLILTIAVITIEVALISAIMLSGDAQPTLARDTMMAVLMIVMNGVVGLVLLVGGFKHSEQEFNLRGASAFLTVLVTLATMTLILPNFTVSTPDPSLSRIQAEWFAVITIVLYVTFLAIQTSRHRSFFMQPGMEDGEDAHHGPPGGGSVSYHAVLLVLTLVPAVLLSKKLAVLVDFGIGTWSLPAAIGGIIIAALVLAPEALAAFHAARQNYLQRAVNICLGSALATIGLTVPAALAISIFFNKEIQLGIGNTDMTLLLLTMFVSALTFGGTRTNMLQGAVHLVIFVVYIVLIFNP</sequence>
<dbReference type="PANTHER" id="PTHR37958:SF1">
    <property type="entry name" value="SODIUM-POTASSIUM_PROTON ANTIPORTER CHAA"/>
    <property type="match status" value="1"/>
</dbReference>
<evidence type="ECO:0000256" key="2">
    <source>
        <dbReference type="ARBA" id="ARBA00022692"/>
    </source>
</evidence>
<keyword evidence="2 5" id="KW-0812">Transmembrane</keyword>
<evidence type="ECO:0000256" key="4">
    <source>
        <dbReference type="ARBA" id="ARBA00023136"/>
    </source>
</evidence>
<evidence type="ECO:0000256" key="1">
    <source>
        <dbReference type="ARBA" id="ARBA00004141"/>
    </source>
</evidence>
<dbReference type="GO" id="GO:0015386">
    <property type="term" value="F:potassium:proton antiporter activity"/>
    <property type="evidence" value="ECO:0007669"/>
    <property type="project" value="TreeGrafter"/>
</dbReference>
<feature type="transmembrane region" description="Helical" evidence="5">
    <location>
        <begin position="71"/>
        <end position="93"/>
    </location>
</feature>
<proteinExistence type="predicted"/>
<comment type="caution">
    <text evidence="7">The sequence shown here is derived from an EMBL/GenBank/DDBJ whole genome shotgun (WGS) entry which is preliminary data.</text>
</comment>
<feature type="transmembrane region" description="Helical" evidence="5">
    <location>
        <begin position="105"/>
        <end position="127"/>
    </location>
</feature>
<evidence type="ECO:0000313" key="7">
    <source>
        <dbReference type="EMBL" id="MDA5397278.1"/>
    </source>
</evidence>
<keyword evidence="3 5" id="KW-1133">Transmembrane helix</keyword>
<protein>
    <submittedName>
        <fullName evidence="7">Calcium:proton antiporter</fullName>
    </submittedName>
</protein>
<feature type="transmembrane region" description="Helical" evidence="5">
    <location>
        <begin position="37"/>
        <end position="59"/>
    </location>
</feature>
<dbReference type="PANTHER" id="PTHR37958">
    <property type="entry name" value="SODIUM-POTASSIUM/PROTON ANTIPORTER CHAA"/>
    <property type="match status" value="1"/>
</dbReference>
<evidence type="ECO:0000256" key="5">
    <source>
        <dbReference type="SAM" id="Phobius"/>
    </source>
</evidence>
<dbReference type="InterPro" id="IPR004837">
    <property type="entry name" value="NaCa_Exmemb"/>
</dbReference>